<evidence type="ECO:0000313" key="4">
    <source>
        <dbReference type="EMBL" id="KAG8377574.1"/>
    </source>
</evidence>
<sequence length="193" mass="21860">MFSCTGNKFMVQEIINQVSSRAFSHSKFPIIGNLLQVGQNPHRTLAKLYKTYGPLMHLKLGSIHTTVVSSPERAKEVLTKHDQACSGRAVPSAAHTMDHHKSSIPWLPVANKWRALRKIMKEQVSLMHQLDGNDRLVQLHNDLQECSNSGRVVDIREIGFKTTLNLLSSTLFSIDFAHFDSSLTREMMEMFML</sequence>
<comment type="caution">
    <text evidence="4">The sequence shown here is derived from an EMBL/GenBank/DDBJ whole genome shotgun (WGS) entry which is preliminary data.</text>
</comment>
<dbReference type="Pfam" id="PF00067">
    <property type="entry name" value="p450"/>
    <property type="match status" value="1"/>
</dbReference>
<dbReference type="GO" id="GO:0004497">
    <property type="term" value="F:monooxygenase activity"/>
    <property type="evidence" value="ECO:0007669"/>
    <property type="project" value="InterPro"/>
</dbReference>
<organism evidence="4 5">
    <name type="scientific">Buddleja alternifolia</name>
    <dbReference type="NCBI Taxonomy" id="168488"/>
    <lineage>
        <taxon>Eukaryota</taxon>
        <taxon>Viridiplantae</taxon>
        <taxon>Streptophyta</taxon>
        <taxon>Embryophyta</taxon>
        <taxon>Tracheophyta</taxon>
        <taxon>Spermatophyta</taxon>
        <taxon>Magnoliopsida</taxon>
        <taxon>eudicotyledons</taxon>
        <taxon>Gunneridae</taxon>
        <taxon>Pentapetalae</taxon>
        <taxon>asterids</taxon>
        <taxon>lamiids</taxon>
        <taxon>Lamiales</taxon>
        <taxon>Scrophulariaceae</taxon>
        <taxon>Buddlejeae</taxon>
        <taxon>Buddleja</taxon>
    </lineage>
</organism>
<feature type="domain" description="RdRp catalytic" evidence="3">
    <location>
        <begin position="169"/>
        <end position="193"/>
    </location>
</feature>
<dbReference type="PROSITE" id="PS50507">
    <property type="entry name" value="RDRP_SSRNA_POS"/>
    <property type="match status" value="1"/>
</dbReference>
<dbReference type="InterPro" id="IPR001128">
    <property type="entry name" value="Cyt_P450"/>
</dbReference>
<keyword evidence="2" id="KW-0560">Oxidoreductase</keyword>
<keyword evidence="5" id="KW-1185">Reference proteome</keyword>
<protein>
    <recommendedName>
        <fullName evidence="3">RdRp catalytic domain-containing protein</fullName>
    </recommendedName>
</protein>
<dbReference type="AlphaFoldDB" id="A0AAV6X5B6"/>
<dbReference type="GO" id="GO:0016020">
    <property type="term" value="C:membrane"/>
    <property type="evidence" value="ECO:0007669"/>
    <property type="project" value="UniProtKB-SubCell"/>
</dbReference>
<evidence type="ECO:0000256" key="1">
    <source>
        <dbReference type="ARBA" id="ARBA00004167"/>
    </source>
</evidence>
<dbReference type="GO" id="GO:0039694">
    <property type="term" value="P:viral RNA genome replication"/>
    <property type="evidence" value="ECO:0007669"/>
    <property type="project" value="InterPro"/>
</dbReference>
<evidence type="ECO:0000313" key="5">
    <source>
        <dbReference type="Proteomes" id="UP000826271"/>
    </source>
</evidence>
<gene>
    <name evidence="4" type="ORF">BUALT_Bualt08G0047300</name>
</gene>
<dbReference type="GO" id="GO:0005506">
    <property type="term" value="F:iron ion binding"/>
    <property type="evidence" value="ECO:0007669"/>
    <property type="project" value="InterPro"/>
</dbReference>
<dbReference type="InterPro" id="IPR036396">
    <property type="entry name" value="Cyt_P450_sf"/>
</dbReference>
<dbReference type="Proteomes" id="UP000826271">
    <property type="component" value="Unassembled WGS sequence"/>
</dbReference>
<dbReference type="GO" id="GO:0020037">
    <property type="term" value="F:heme binding"/>
    <property type="evidence" value="ECO:0007669"/>
    <property type="project" value="InterPro"/>
</dbReference>
<comment type="subcellular location">
    <subcellularLocation>
        <location evidence="1">Membrane</location>
        <topology evidence="1">Single-pass membrane protein</topology>
    </subcellularLocation>
</comment>
<dbReference type="EMBL" id="WHWC01000008">
    <property type="protein sequence ID" value="KAG8377574.1"/>
    <property type="molecule type" value="Genomic_DNA"/>
</dbReference>
<name>A0AAV6X5B6_9LAMI</name>
<dbReference type="PANTHER" id="PTHR24299:SF59">
    <property type="entry name" value="CYTOCHROME P450 SUPERFAMILY PROTEIN"/>
    <property type="match status" value="1"/>
</dbReference>
<dbReference type="GO" id="GO:0003968">
    <property type="term" value="F:RNA-directed RNA polymerase activity"/>
    <property type="evidence" value="ECO:0007669"/>
    <property type="project" value="InterPro"/>
</dbReference>
<proteinExistence type="predicted"/>
<dbReference type="GO" id="GO:0016705">
    <property type="term" value="F:oxidoreductase activity, acting on paired donors, with incorporation or reduction of molecular oxygen"/>
    <property type="evidence" value="ECO:0007669"/>
    <property type="project" value="InterPro"/>
</dbReference>
<dbReference type="InterPro" id="IPR002401">
    <property type="entry name" value="Cyt_P450_E_grp-I"/>
</dbReference>
<evidence type="ECO:0000256" key="2">
    <source>
        <dbReference type="ARBA" id="ARBA00023002"/>
    </source>
</evidence>
<evidence type="ECO:0000259" key="3">
    <source>
        <dbReference type="PROSITE" id="PS50507"/>
    </source>
</evidence>
<dbReference type="PRINTS" id="PR00463">
    <property type="entry name" value="EP450I"/>
</dbReference>
<dbReference type="InterPro" id="IPR007094">
    <property type="entry name" value="RNA-dir_pol_PSvirus"/>
</dbReference>
<dbReference type="PANTHER" id="PTHR24299">
    <property type="entry name" value="CYTOCHROME P450 FAMILY 1"/>
    <property type="match status" value="1"/>
</dbReference>
<dbReference type="Gene3D" id="1.10.630.10">
    <property type="entry name" value="Cytochrome P450"/>
    <property type="match status" value="1"/>
</dbReference>
<dbReference type="SUPFAM" id="SSF48264">
    <property type="entry name" value="Cytochrome P450"/>
    <property type="match status" value="1"/>
</dbReference>
<reference evidence="4" key="1">
    <citation type="submission" date="2019-10" db="EMBL/GenBank/DDBJ databases">
        <authorList>
            <person name="Zhang R."/>
            <person name="Pan Y."/>
            <person name="Wang J."/>
            <person name="Ma R."/>
            <person name="Yu S."/>
        </authorList>
    </citation>
    <scope>NUCLEOTIDE SEQUENCE</scope>
    <source>
        <strain evidence="4">LA-IB0</strain>
        <tissue evidence="4">Leaf</tissue>
    </source>
</reference>
<accession>A0AAV6X5B6</accession>